<dbReference type="Proteomes" id="UP000649179">
    <property type="component" value="Unassembled WGS sequence"/>
</dbReference>
<protein>
    <recommendedName>
        <fullName evidence="3">Bacteriocin biosynthesis cyclodehydratase domain-containing protein</fullName>
    </recommendedName>
</protein>
<dbReference type="EMBL" id="BMKQ01000001">
    <property type="protein sequence ID" value="GGF53900.1"/>
    <property type="molecule type" value="Genomic_DNA"/>
</dbReference>
<evidence type="ECO:0008006" key="3">
    <source>
        <dbReference type="Google" id="ProtNLM"/>
    </source>
</evidence>
<keyword evidence="2" id="KW-1185">Reference proteome</keyword>
<evidence type="ECO:0000313" key="1">
    <source>
        <dbReference type="EMBL" id="GGF53900.1"/>
    </source>
</evidence>
<proteinExistence type="predicted"/>
<dbReference type="InterPro" id="IPR022291">
    <property type="entry name" value="Bacteriocin_synth_cyclodeHase"/>
</dbReference>
<organism evidence="1 2">
    <name type="scientific">Marmoricola endophyticus</name>
    <dbReference type="NCBI Taxonomy" id="2040280"/>
    <lineage>
        <taxon>Bacteria</taxon>
        <taxon>Bacillati</taxon>
        <taxon>Actinomycetota</taxon>
        <taxon>Actinomycetes</taxon>
        <taxon>Propionibacteriales</taxon>
        <taxon>Nocardioidaceae</taxon>
        <taxon>Marmoricola</taxon>
    </lineage>
</organism>
<evidence type="ECO:0000313" key="2">
    <source>
        <dbReference type="Proteomes" id="UP000649179"/>
    </source>
</evidence>
<dbReference type="AlphaFoldDB" id="A0A917BPF9"/>
<dbReference type="NCBIfam" id="TIGR03882">
    <property type="entry name" value="cyclo_dehyd_2"/>
    <property type="match status" value="1"/>
</dbReference>
<reference evidence="1" key="2">
    <citation type="submission" date="2020-09" db="EMBL/GenBank/DDBJ databases">
        <authorList>
            <person name="Sun Q."/>
            <person name="Zhou Y."/>
        </authorList>
    </citation>
    <scope>NUCLEOTIDE SEQUENCE</scope>
    <source>
        <strain evidence="1">CGMCC 1.16067</strain>
    </source>
</reference>
<reference evidence="1" key="1">
    <citation type="journal article" date="2014" name="Int. J. Syst. Evol. Microbiol.">
        <title>Complete genome sequence of Corynebacterium casei LMG S-19264T (=DSM 44701T), isolated from a smear-ripened cheese.</title>
        <authorList>
            <consortium name="US DOE Joint Genome Institute (JGI-PGF)"/>
            <person name="Walter F."/>
            <person name="Albersmeier A."/>
            <person name="Kalinowski J."/>
            <person name="Ruckert C."/>
        </authorList>
    </citation>
    <scope>NUCLEOTIDE SEQUENCE</scope>
    <source>
        <strain evidence="1">CGMCC 1.16067</strain>
    </source>
</reference>
<gene>
    <name evidence="1" type="ORF">GCM10011519_29750</name>
</gene>
<dbReference type="Gene3D" id="3.40.50.720">
    <property type="entry name" value="NAD(P)-binding Rossmann-like Domain"/>
    <property type="match status" value="1"/>
</dbReference>
<dbReference type="RefSeq" id="WP_188780475.1">
    <property type="nucleotide sequence ID" value="NZ_BMKQ01000001.1"/>
</dbReference>
<name>A0A917BPF9_9ACTN</name>
<comment type="caution">
    <text evidence="1">The sequence shown here is derived from an EMBL/GenBank/DDBJ whole genome shotgun (WGS) entry which is preliminary data.</text>
</comment>
<sequence>MDTAPVSIRESASPAASGPDLYALSGELAERVFERSGLPAERALTPARLRAVLEGDEAPVGVALVALVGTGEDEGLRDALDAWSVRRGIASTAVEVLPTRIVVGPTVVPGHGACHRCYRRRQAQHAVDGAGRDLDSTGLPEGFGNHHVAVVTSLLRLAAEDRYAGRGGTVRSLDLVRGTVSTASVVPVHGCDRCGTGEHDDRPAAWVRLDDREGR</sequence>
<accession>A0A917BPF9</accession>